<evidence type="ECO:0000313" key="3">
    <source>
        <dbReference type="Proteomes" id="UP000029986"/>
    </source>
</evidence>
<protein>
    <submittedName>
        <fullName evidence="2">Uncharacterized protein</fullName>
    </submittedName>
</protein>
<dbReference type="HOGENOM" id="CLU_2047443_0_0_6"/>
<dbReference type="PATRIC" id="fig|1453496.5.peg.1855"/>
<reference evidence="2 3" key="1">
    <citation type="journal article" date="2014" name="Gut Pathog.">
        <title>Gene clusters of Hafnia alvei strain FB1 important in survival and pathogenesis: a draft genome perspective.</title>
        <authorList>
            <person name="Tan J.Y."/>
            <person name="Yin W.F."/>
            <person name="Chan K.G."/>
        </authorList>
    </citation>
    <scope>NUCLEOTIDE SEQUENCE [LARGE SCALE GENOMIC DNA]</scope>
    <source>
        <strain evidence="2 3">FB1</strain>
    </source>
</reference>
<dbReference type="eggNOG" id="ENOG503303S">
    <property type="taxonomic scope" value="Bacteria"/>
</dbReference>
<organism evidence="2 3">
    <name type="scientific">Hafnia alvei FB1</name>
    <dbReference type="NCBI Taxonomy" id="1453496"/>
    <lineage>
        <taxon>Bacteria</taxon>
        <taxon>Pseudomonadati</taxon>
        <taxon>Pseudomonadota</taxon>
        <taxon>Gammaproteobacteria</taxon>
        <taxon>Enterobacterales</taxon>
        <taxon>Hafniaceae</taxon>
        <taxon>Hafnia</taxon>
    </lineage>
</organism>
<accession>A0A097R1E7</accession>
<keyword evidence="3" id="KW-1185">Reference proteome</keyword>
<name>A0A097R1E7_HAFAL</name>
<dbReference type="EMBL" id="CP009706">
    <property type="protein sequence ID" value="AIU72559.1"/>
    <property type="molecule type" value="Genomic_DNA"/>
</dbReference>
<dbReference type="KEGG" id="hav:AT03_09270"/>
<dbReference type="AlphaFoldDB" id="A0A097R1E7"/>
<sequence length="123" mass="13836">MMRYGFLFSLLLLFLPVHAAKNQAVIFIDSSKVNQQALIGEINQMLFYSPTLRAKISINVFDINPDGPEFIGEIKYIHDRTGRAVAQYRPGPLPFLICQTGKKASSRGTLNTKEQLCMCTNHC</sequence>
<evidence type="ECO:0000313" key="2">
    <source>
        <dbReference type="EMBL" id="AIU72559.1"/>
    </source>
</evidence>
<feature type="signal peptide" evidence="1">
    <location>
        <begin position="1"/>
        <end position="19"/>
    </location>
</feature>
<evidence type="ECO:0000256" key="1">
    <source>
        <dbReference type="SAM" id="SignalP"/>
    </source>
</evidence>
<gene>
    <name evidence="2" type="ORF">AT03_09270</name>
</gene>
<keyword evidence="1" id="KW-0732">Signal</keyword>
<proteinExistence type="predicted"/>
<dbReference type="Proteomes" id="UP000029986">
    <property type="component" value="Chromosome"/>
</dbReference>
<feature type="chain" id="PRO_5001932185" evidence="1">
    <location>
        <begin position="20"/>
        <end position="123"/>
    </location>
</feature>